<proteinExistence type="predicted"/>
<reference evidence="2" key="2">
    <citation type="submission" date="2018-05" db="EMBL/GenBank/DDBJ databases">
        <title>OmerRS3 (Oryza meridionalis Reference Sequence Version 3).</title>
        <authorList>
            <person name="Zhang J."/>
            <person name="Kudrna D."/>
            <person name="Lee S."/>
            <person name="Talag J."/>
            <person name="Welchert J."/>
            <person name="Wing R.A."/>
        </authorList>
    </citation>
    <scope>NUCLEOTIDE SEQUENCE [LARGE SCALE GENOMIC DNA]</scope>
    <source>
        <strain evidence="2">cv. OR44</strain>
    </source>
</reference>
<keyword evidence="3" id="KW-1185">Reference proteome</keyword>
<evidence type="ECO:0000313" key="2">
    <source>
        <dbReference type="EnsemblPlants" id="OMERI04G18970.1"/>
    </source>
</evidence>
<protein>
    <submittedName>
        <fullName evidence="2">Uncharacterized protein</fullName>
    </submittedName>
</protein>
<dbReference type="Proteomes" id="UP000008021">
    <property type="component" value="Chromosome 4"/>
</dbReference>
<dbReference type="AlphaFoldDB" id="A0A0E0DHJ9"/>
<reference evidence="2" key="1">
    <citation type="submission" date="2015-04" db="UniProtKB">
        <authorList>
            <consortium name="EnsemblPlants"/>
        </authorList>
    </citation>
    <scope>IDENTIFICATION</scope>
</reference>
<name>A0A0E0DHJ9_9ORYZ</name>
<dbReference type="EnsemblPlants" id="OMERI04G18970.1">
    <property type="protein sequence ID" value="OMERI04G18970.1"/>
    <property type="gene ID" value="OMERI04G18970"/>
</dbReference>
<organism evidence="2">
    <name type="scientific">Oryza meridionalis</name>
    <dbReference type="NCBI Taxonomy" id="40149"/>
    <lineage>
        <taxon>Eukaryota</taxon>
        <taxon>Viridiplantae</taxon>
        <taxon>Streptophyta</taxon>
        <taxon>Embryophyta</taxon>
        <taxon>Tracheophyta</taxon>
        <taxon>Spermatophyta</taxon>
        <taxon>Magnoliopsida</taxon>
        <taxon>Liliopsida</taxon>
        <taxon>Poales</taxon>
        <taxon>Poaceae</taxon>
        <taxon>BOP clade</taxon>
        <taxon>Oryzoideae</taxon>
        <taxon>Oryzeae</taxon>
        <taxon>Oryzinae</taxon>
        <taxon>Oryza</taxon>
    </lineage>
</organism>
<accession>A0A0E0DHJ9</accession>
<dbReference type="STRING" id="40149.A0A0E0DHJ9"/>
<feature type="region of interest" description="Disordered" evidence="1">
    <location>
        <begin position="1"/>
        <end position="25"/>
    </location>
</feature>
<evidence type="ECO:0000313" key="3">
    <source>
        <dbReference type="Proteomes" id="UP000008021"/>
    </source>
</evidence>
<dbReference type="Gramene" id="OMERI04G18970.1">
    <property type="protein sequence ID" value="OMERI04G18970.1"/>
    <property type="gene ID" value="OMERI04G18970"/>
</dbReference>
<dbReference type="HOGENOM" id="CLU_098102_0_0_1"/>
<evidence type="ECO:0000256" key="1">
    <source>
        <dbReference type="SAM" id="MobiDB-lite"/>
    </source>
</evidence>
<sequence>MVAVASASPLPGTVPPSTETAPPDEPLVTAEESWVVKLELSVNIFLMISIAVTAHIFLFYSQESVITILDGLYHDRNYARFFVLETIARVSYFGEDLVLHARYSLQVSKFRNIQVWFLHSTVSLTA</sequence>